<proteinExistence type="inferred from homology"/>
<evidence type="ECO:0000256" key="3">
    <source>
        <dbReference type="ARBA" id="ARBA00022630"/>
    </source>
</evidence>
<dbReference type="GO" id="GO:0016937">
    <property type="term" value="F:short-chain fatty acyl-CoA dehydrogenase activity"/>
    <property type="evidence" value="ECO:0007669"/>
    <property type="project" value="UniProtKB-EC"/>
</dbReference>
<evidence type="ECO:0000259" key="7">
    <source>
        <dbReference type="Pfam" id="PF02771"/>
    </source>
</evidence>
<organism evidence="8 9">
    <name type="scientific">Nocardia otitidiscaviarum</name>
    <dbReference type="NCBI Taxonomy" id="1823"/>
    <lineage>
        <taxon>Bacteria</taxon>
        <taxon>Bacillati</taxon>
        <taxon>Actinomycetota</taxon>
        <taxon>Actinomycetes</taxon>
        <taxon>Mycobacteriales</taxon>
        <taxon>Nocardiaceae</taxon>
        <taxon>Nocardia</taxon>
    </lineage>
</organism>
<dbReference type="PANTHER" id="PTHR43884:SF20">
    <property type="entry name" value="ACYL-COA DEHYDROGENASE FADE28"/>
    <property type="match status" value="1"/>
</dbReference>
<keyword evidence="9" id="KW-1185">Reference proteome</keyword>
<dbReference type="Gene3D" id="1.10.540.10">
    <property type="entry name" value="Acyl-CoA dehydrogenase/oxidase, N-terminal domain"/>
    <property type="match status" value="1"/>
</dbReference>
<protein>
    <submittedName>
        <fullName evidence="8">Acyl-CoA dehydrogenase, short-chain specific</fullName>
        <ecNumber evidence="8">1.3.8.1</ecNumber>
    </submittedName>
</protein>
<dbReference type="SUPFAM" id="SSF47203">
    <property type="entry name" value="Acyl-CoA dehydrogenase C-terminal domain-like"/>
    <property type="match status" value="1"/>
</dbReference>
<dbReference type="InterPro" id="IPR037069">
    <property type="entry name" value="AcylCoA_DH/ox_N_sf"/>
</dbReference>
<accession>A0A378YGX2</accession>
<reference evidence="8 9" key="1">
    <citation type="submission" date="2018-06" db="EMBL/GenBank/DDBJ databases">
        <authorList>
            <consortium name="Pathogen Informatics"/>
            <person name="Doyle S."/>
        </authorList>
    </citation>
    <scope>NUCLEOTIDE SEQUENCE [LARGE SCALE GENOMIC DNA]</scope>
    <source>
        <strain evidence="8 9">NCTC1934</strain>
    </source>
</reference>
<gene>
    <name evidence="8" type="ORF">NCTC1934_02246</name>
</gene>
<keyword evidence="4" id="KW-0274">FAD</keyword>
<dbReference type="Proteomes" id="UP000255467">
    <property type="component" value="Unassembled WGS sequence"/>
</dbReference>
<dbReference type="AlphaFoldDB" id="A0A378YGX2"/>
<dbReference type="SUPFAM" id="SSF56645">
    <property type="entry name" value="Acyl-CoA dehydrogenase NM domain-like"/>
    <property type="match status" value="1"/>
</dbReference>
<dbReference type="Pfam" id="PF02771">
    <property type="entry name" value="Acyl-CoA_dh_N"/>
    <property type="match status" value="1"/>
</dbReference>
<evidence type="ECO:0000313" key="9">
    <source>
        <dbReference type="Proteomes" id="UP000255467"/>
    </source>
</evidence>
<dbReference type="GO" id="GO:0050660">
    <property type="term" value="F:flavin adenine dinucleotide binding"/>
    <property type="evidence" value="ECO:0007669"/>
    <property type="project" value="InterPro"/>
</dbReference>
<feature type="domain" description="Acyl-CoA dehydrogenase/oxidase C-terminal" evidence="6">
    <location>
        <begin position="183"/>
        <end position="332"/>
    </location>
</feature>
<feature type="domain" description="Acyl-CoA dehydrogenase/oxidase N-terminal" evidence="7">
    <location>
        <begin position="6"/>
        <end position="117"/>
    </location>
</feature>
<dbReference type="Gene3D" id="1.20.140.10">
    <property type="entry name" value="Butyryl-CoA Dehydrogenase, subunit A, domain 3"/>
    <property type="match status" value="1"/>
</dbReference>
<keyword evidence="5 8" id="KW-0560">Oxidoreductase</keyword>
<dbReference type="PANTHER" id="PTHR43884">
    <property type="entry name" value="ACYL-COA DEHYDROGENASE"/>
    <property type="match status" value="1"/>
</dbReference>
<dbReference type="InterPro" id="IPR013786">
    <property type="entry name" value="AcylCoA_DH/ox_N"/>
</dbReference>
<dbReference type="InterPro" id="IPR009100">
    <property type="entry name" value="AcylCoA_DH/oxidase_NM_dom_sf"/>
</dbReference>
<keyword evidence="3" id="KW-0285">Flavoprotein</keyword>
<sequence length="340" mass="34954">MRFALTAEQLDFAASLRKMCEAAKTPNTVRAWAAGDATAGKALIRQLAEAGALGLTVTEDNGGFGAGPVELVVACTEIGRAAVPGPLVETAAVLPALLQALPSTEQTGGWLGGFTEGAVLGTIALPAPGTAAEPLALDADTADVVLVATGDRVSLATPQEHIRSVDAARRLFPVIEETVLAEGDGVRAAIDTAFDAGALATAAQLLGAGRALLDISAEYVKQRHQFGKPIGQYQAIKHQLADVLIGLDMAQPLLYRAALSAQDATATTARDISAAKLAAGEAAYRAARTALQVHGAIGYTAECDLSLWITKVTALRSAWGTPDFHRARIAGALRSDGTAT</sequence>
<evidence type="ECO:0000256" key="4">
    <source>
        <dbReference type="ARBA" id="ARBA00022827"/>
    </source>
</evidence>
<comment type="cofactor">
    <cofactor evidence="1">
        <name>FAD</name>
        <dbReference type="ChEBI" id="CHEBI:57692"/>
    </cofactor>
</comment>
<evidence type="ECO:0000259" key="6">
    <source>
        <dbReference type="Pfam" id="PF00441"/>
    </source>
</evidence>
<evidence type="ECO:0000256" key="2">
    <source>
        <dbReference type="ARBA" id="ARBA00009347"/>
    </source>
</evidence>
<evidence type="ECO:0000256" key="5">
    <source>
        <dbReference type="ARBA" id="ARBA00023002"/>
    </source>
</evidence>
<evidence type="ECO:0000313" key="8">
    <source>
        <dbReference type="EMBL" id="SUA75800.1"/>
    </source>
</evidence>
<dbReference type="InterPro" id="IPR009075">
    <property type="entry name" value="AcylCo_DH/oxidase_C"/>
</dbReference>
<dbReference type="Pfam" id="PF00441">
    <property type="entry name" value="Acyl-CoA_dh_1"/>
    <property type="match status" value="1"/>
</dbReference>
<dbReference type="RefSeq" id="WP_039809062.1">
    <property type="nucleotide sequence ID" value="NZ_UGRY01000002.1"/>
</dbReference>
<dbReference type="InterPro" id="IPR036250">
    <property type="entry name" value="AcylCo_DH-like_C"/>
</dbReference>
<name>A0A378YGX2_9NOCA</name>
<comment type="similarity">
    <text evidence="2">Belongs to the acyl-CoA dehydrogenase family.</text>
</comment>
<dbReference type="EC" id="1.3.8.1" evidence="8"/>
<evidence type="ECO:0000256" key="1">
    <source>
        <dbReference type="ARBA" id="ARBA00001974"/>
    </source>
</evidence>
<dbReference type="STRING" id="1406858.GCA_000710895_06131"/>
<dbReference type="EMBL" id="UGRY01000002">
    <property type="protein sequence ID" value="SUA75800.1"/>
    <property type="molecule type" value="Genomic_DNA"/>
</dbReference>
<dbReference type="OrthoDB" id="8677713at2"/>